<keyword evidence="3" id="KW-0843">Virulence</keyword>
<sequence>MEKSLLSVLRKKTKLLNSIIFFTCWSQVHAYANSSYLNRHDNMTPIMEINYASKKNIKKEISERITGEEKKDISKEPDGISGNTIDGSKEKSGHNILVSPAKTIKYNASAPLSLNEKRYYISDIKEGIIGTSSEHPIDQIYDNIFNISVDEKINSAYQYTLEYDLYGVDSYKEVSKVINDDLAVGGKNIQKNTTWIHQSEPIADQSIRQGKNTVIFTLPYLADYSYKVKNLRIGISNKKQNFENSIGVKYNALSVSKFVGSISNSEKLNLGSAELNIPKGVLKSSENFSITALRDIDMPAITPEMVNVTSENAGYRFLPHGDHFSAPAKVSLGYDKSKIPTGYTEQDIKTFYFDRTEKKWIALDKDSVNLQQNVLVSKTTHFTDMVNGVLKVPESPETGSYAPNSIKDIKAANPSEGIVSIAPPSPNSMGSITTNFPIKLPAGRAGMQPSLGVSYSSEGGNGWMGLGWDMSVPAITIDTRWGVPTYNSGTETELYSIGGEQLTFEVSPGVFAMPNRNEGFEKARQSDRQFYPRIEGAYNKIIRKGTNPKDYVWIVTSKDGTKSYFGGDETGINDKAVLKDANGNIGYWGLYKTVDTNGNYVKYEYDRSIYSSSGALGNGGKEMYPSKIEYTLNDSGPSLKKYTVNFGYDTAQREDVQVNARLGFVQVTSKRLGNVQVLYDGAKVRSYEFKYKTGAFSKSLLETITEKDADDQIFYTNRIEYFNNIGTSQYAPETAIDAVANDAGIKSSSLLGHGDSENTTVGGALTFGIALAGDTKGYNPLIKSATLGGDYQYTEGKGGGRLSMADVDGDGLPDKILKNDWNSPDTVFKYRKKGPDVSPFGGSLITPENSKSFSYSKNYTNAFGFQATAGDLFTASASFGTSKTKDFTYNYFTDANSDGIQDIVSNGQVYFGRVDNGVLKYTTDVSLTPNPINKGASISTPSVDCNDILEDYKNSPLHDVVKVWKAPYDGYIKISGLIKLKNPSASSDGVKISLQYYKPQTNISTFLVPFTVLNVASSTYTVDQPSVEVKQGDYFYFRVNSIDNGVEDAVELPVNIEYIYAPLANIYHLYNDSSETPLRQFSNTSLVSSKSGIGVPVGVSAGAITGTFIKPVTVRDININVLRKHSNGTITLVGSQSYVYNVVGNQSLIFNTGALAEGDVLYFQVKSDVNEKWEDLKFNNLKLTVNYNGSDLELPIIPDFQFYNLKTNTPSTFKAHFSPPSNLSNYGLYAKLAGKPVGKYTFIVRTRQVATGNFAVPQITSINWTGSVSSIQQLAIHQSVIPGNEYYVECYSDLASDEGLDTATSNIQVELRQPVYFNTSAPTVFATYDINFYGKDTDKIYQAGSTTNLSKDDGRFGPMYRNWGQFIYHGGYGTLPTTCSQLQGQLKDYGSQAIDPSRLLPPNDPNDSTPLNERVFIMMNPYNGKDLNAQTNSDFIQRFIGISKTTYVQNTDVSTSRMGMNDMGVLSQSTPANSPGIFNAPVKQSKTTNTNTGLSAGPGIFSLNSTTSNGKTINTLDYFDMNGDGYPDVLNGNMVQFTNMMGMLSGNTLPGANDNSHRTDHSNSGFGMGQNYPLSGKSNKSSNEKAEQAAEAGINFSAGTSDGDDHSNYSYIDINGDGLLDRVAENGQVQLNLGYSYAPAENLSYGNFRNGETTSSNLGIGASIGGTITDNLPKGISMFNASISFGAGKSETLSDQKTSLVDINNDGLADLVSSSGGNLSVQLNTGNRFVATPWNASSAIQQDVSRGYNMNMGVTASILIPIGTTGNSFKISINPSASFGEGDSNVQQQIVDLNGDGYPDLVKSQLDGNGNFINNTALVKYSTIGTTNLLKKVTTPMGGSWEVDYERVGNTYDMPQSKYVLKSVITNDGFTGDNAYGPDVSKVTVDYEGPYYSRRERAFYGFRQVTTNQIDTKQGGASSNVVYRKTIQRFHNNNYYLKGLLNTERLIDANDKTWTVNVSNYSLKQLKDTNSDFTIKYGEDEKTYQNFACFVAILNTNSHFTEGDTGWKTTGTNFKKFDQWGNAVEVEDSGDPDIGASEILTSKITYSLVNPSLYIVMPTSVKNTAQGVTREKKAEYNANGDLSKMTILNQGTNYSVYDFEYDVYGNITKSTGPANVQNQRFFHQYTYDDNVKTYPVKVQDAFGYSSKTKYDFRFGGPTYTEDMNLQPMKYVYDAKARTTEITGPYELFNNIPWTIKFEYSPITNAPLNATNAQSFATTKHYDPEYADNTINTITVADGFGGAIQVKKTGDIHNQGLKYIVAGKVEEDAFGRALKTYYPTLEDISSSNTQYNAAVDNIEPTLNQYDVLDRVIYTKLPGENLFSTITYGFGTDVQGRNMFETIFKDELGSIKKTYTDIKGRTTSVHEVSNTGDIKTQFTHDAIGEILQIKDVNNNITTSVYDDLGRRISYMHPDSGVTTYKYDPANNMTSKTNAANETVEYKYDYSRLKEVRYPLYPENNVKYYYGNALDASAMDNNAVGRLWYQTDATGTQYLKYGRLGELTYQRRSVAVPGAQVYWFGTEWQYDTWNRVKTITYPDGEKLTYKYDKAGNLNNVASLKDGNSYPMINSIGYDKFEQRVYLKNGNNTETTYEYETNRRRLLKMYAKNASRSFMQNVYQYDVVSNVMQVHNNAPVVNGLLGGGTNYAYGYDDLYRLTSASGNWRGINTQAQEERHRYTVAMSYDNMHNIMSKTQKHEWTTGATNNNWTAMEPTSYRLNYKYDNPAHPHAPTTIIDEPNLVPSSTCCNPDDPGVKFQHYKYDAKGNPTTIEQESCVYTEAKAVYRWDEENRLRFVDTNPSTPEIDGAAIYTYDAGGERIIKDVLYSGIIFLNKGDLTNSWPQNPVTSHSATIYPNGLLTLSLLFDSTGAVSMPHYTKHYYAGSQRIVTKNGTSPNIGAFDCNWLIIPFAGSTPPINPVNVSNTILQAATQSSLTVMQQNNITPPPNYGQNAGYNGACVNNYIGDKEKEIYWFHPDHLGSSSYITGLDGEVTQNIEYFPSGETFVENHRNSNYSPYKFNGKELDAETGYYYYGARYYNPRISLWLNVDPLAEQTMESYIYCGNKPINYIDPDGNFRLPANATREQRRLYKEAIKTIKAVFRDSGFRGAFKEKFGVDDKMIGKMLKDEDGPTVIMNESLLDLGNFDQDDPNVIKIDSGVVNTVSKNKGNKKYIDNLAEIIIHEGGHWADYAIDHVSKEKDPLFKKSLKSKGVKGDIGDNWEIIYFGTDLQFSASDRDIISEKFDGFRRNNAAKDFRQQREIRDLKSEKKPSILDIYKKPKDNLRTGNR</sequence>
<dbReference type="GO" id="GO:0005737">
    <property type="term" value="C:cytoplasm"/>
    <property type="evidence" value="ECO:0007669"/>
    <property type="project" value="InterPro"/>
</dbReference>
<dbReference type="InterPro" id="IPR006530">
    <property type="entry name" value="YD"/>
</dbReference>
<reference evidence="6" key="2">
    <citation type="submission" date="2018-11" db="EMBL/GenBank/DDBJ databases">
        <title>Proposal to divide the Flavobacteriaceae and reorganize its genera based on Amino Acid Identity values calculated from whole genome sequences.</title>
        <authorList>
            <person name="Nicholson A.C."/>
            <person name="Gulvik C.A."/>
            <person name="Whitney A.M."/>
            <person name="Humrighouse B.W."/>
            <person name="Bell M."/>
            <person name="Holmes B."/>
            <person name="Steigerwalt A."/>
            <person name="Villarma A."/>
            <person name="Sheth M."/>
            <person name="Batra D."/>
            <person name="Pryor J."/>
            <person name="Bernardet J.-F."/>
            <person name="Hugo C."/>
            <person name="Kampfer P."/>
            <person name="Newman J."/>
            <person name="Mcquiston J.R."/>
        </authorList>
    </citation>
    <scope>NUCLEOTIDE SEQUENCE [LARGE SCALE GENOMIC DNA]</scope>
    <source>
        <strain evidence="6">G0188</strain>
    </source>
</reference>
<dbReference type="InterPro" id="IPR003284">
    <property type="entry name" value="Sal_SpvB"/>
</dbReference>
<feature type="region of interest" description="Disordered" evidence="4">
    <location>
        <begin position="68"/>
        <end position="87"/>
    </location>
</feature>
<keyword evidence="9" id="KW-1185">Reference proteome</keyword>
<dbReference type="InterPro" id="IPR031325">
    <property type="entry name" value="RHS_repeat"/>
</dbReference>
<feature type="region of interest" description="Disordered" evidence="4">
    <location>
        <begin position="1549"/>
        <end position="1590"/>
    </location>
</feature>
<dbReference type="GO" id="GO:0005576">
    <property type="term" value="C:extracellular region"/>
    <property type="evidence" value="ECO:0007669"/>
    <property type="project" value="UniProtKB-SubCell"/>
</dbReference>
<evidence type="ECO:0000259" key="5">
    <source>
        <dbReference type="Pfam" id="PF12256"/>
    </source>
</evidence>
<comment type="subcellular location">
    <subcellularLocation>
        <location evidence="1">Secreted</location>
    </subcellularLocation>
</comment>
<dbReference type="EMBL" id="CP033920">
    <property type="protein sequence ID" value="AZA47783.1"/>
    <property type="molecule type" value="Genomic_DNA"/>
</dbReference>
<dbReference type="InterPro" id="IPR022045">
    <property type="entry name" value="TcdB_toxin_mid/N"/>
</dbReference>
<evidence type="ECO:0000313" key="9">
    <source>
        <dbReference type="Proteomes" id="UP000273270"/>
    </source>
</evidence>
<evidence type="ECO:0000313" key="6">
    <source>
        <dbReference type="EMBL" id="AZA47783.1"/>
    </source>
</evidence>
<evidence type="ECO:0000256" key="1">
    <source>
        <dbReference type="ARBA" id="ARBA00004613"/>
    </source>
</evidence>
<evidence type="ECO:0000256" key="2">
    <source>
        <dbReference type="ARBA" id="ARBA00022525"/>
    </source>
</evidence>
<dbReference type="Pfam" id="PF03534">
    <property type="entry name" value="SpvB"/>
    <property type="match status" value="1"/>
</dbReference>
<dbReference type="Pfam" id="PF05593">
    <property type="entry name" value="RHS_repeat"/>
    <property type="match status" value="2"/>
</dbReference>
<dbReference type="EMBL" id="UFVQ01000003">
    <property type="protein sequence ID" value="STD11929.1"/>
    <property type="molecule type" value="Genomic_DNA"/>
</dbReference>
<evidence type="ECO:0000256" key="3">
    <source>
        <dbReference type="ARBA" id="ARBA00023026"/>
    </source>
</evidence>
<keyword evidence="2" id="KW-0964">Secreted</keyword>
<dbReference type="Proteomes" id="UP000273270">
    <property type="component" value="Chromosome"/>
</dbReference>
<reference evidence="9" key="3">
    <citation type="submission" date="2018-11" db="EMBL/GenBank/DDBJ databases">
        <title>Proposal to divide the Flavobacteriaceae and reorganize its genera based on Amino Acid Identity values calculated from whole genome sequences.</title>
        <authorList>
            <person name="Nicholson A.C."/>
            <person name="Gulvik C.A."/>
            <person name="Whitney A.M."/>
            <person name="Humrighouse B.W."/>
            <person name="Bell M."/>
            <person name="Holmes B."/>
            <person name="Steigerwalt A.G."/>
            <person name="Villarma A."/>
            <person name="Sheth M."/>
            <person name="Batra D."/>
            <person name="Pryor J."/>
            <person name="Bernardet J.-F."/>
            <person name="Hugo C."/>
            <person name="Kampfer P."/>
            <person name="Newman J."/>
            <person name="McQuiston J.R."/>
        </authorList>
    </citation>
    <scope>NUCLEOTIDE SEQUENCE [LARGE SCALE GENOMIC DNA]</scope>
    <source>
        <strain evidence="9">G0188</strain>
    </source>
</reference>
<evidence type="ECO:0000256" key="4">
    <source>
        <dbReference type="SAM" id="MobiDB-lite"/>
    </source>
</evidence>
<feature type="domain" description="Insecticide toxin TcdB middle/N-terminal" evidence="5">
    <location>
        <begin position="1784"/>
        <end position="1926"/>
    </location>
</feature>
<dbReference type="NCBIfam" id="TIGR03696">
    <property type="entry name" value="Rhs_assc_core"/>
    <property type="match status" value="1"/>
</dbReference>
<gene>
    <name evidence="7" type="primary">wapA_3</name>
    <name evidence="6" type="ORF">EG346_06070</name>
    <name evidence="7" type="ORF">NCTC13533_05122</name>
</gene>
<protein>
    <submittedName>
        <fullName evidence="7">Cell wall-associated polypeptide CWBP200</fullName>
    </submittedName>
</protein>
<dbReference type="SUPFAM" id="SSF69318">
    <property type="entry name" value="Integrin alpha N-terminal domain"/>
    <property type="match status" value="1"/>
</dbReference>
<feature type="compositionally biased region" description="Polar residues" evidence="4">
    <location>
        <begin position="1572"/>
        <end position="1581"/>
    </location>
</feature>
<dbReference type="KEGG" id="ccau:EG346_06070"/>
<reference evidence="7 8" key="1">
    <citation type="submission" date="2018-06" db="EMBL/GenBank/DDBJ databases">
        <authorList>
            <consortium name="Pathogen Informatics"/>
            <person name="Doyle S."/>
        </authorList>
    </citation>
    <scope>NUCLEOTIDE SEQUENCE [LARGE SCALE GENOMIC DNA]</scope>
    <source>
        <strain evidence="7 8">NCTC13533</strain>
    </source>
</reference>
<organism evidence="7 8">
    <name type="scientific">Chryseobacterium carnipullorum</name>
    <dbReference type="NCBI Taxonomy" id="1124835"/>
    <lineage>
        <taxon>Bacteria</taxon>
        <taxon>Pseudomonadati</taxon>
        <taxon>Bacteroidota</taxon>
        <taxon>Flavobacteriia</taxon>
        <taxon>Flavobacteriales</taxon>
        <taxon>Weeksellaceae</taxon>
        <taxon>Chryseobacterium group</taxon>
        <taxon>Chryseobacterium</taxon>
    </lineage>
</organism>
<dbReference type="PANTHER" id="PTHR32305">
    <property type="match status" value="1"/>
</dbReference>
<dbReference type="Pfam" id="PF12256">
    <property type="entry name" value="TcdB_toxin_midN"/>
    <property type="match status" value="1"/>
</dbReference>
<accession>A0A3G6M3F4</accession>
<dbReference type="InterPro" id="IPR022385">
    <property type="entry name" value="Rhs_assc_core"/>
</dbReference>
<dbReference type="InterPro" id="IPR028994">
    <property type="entry name" value="Integrin_alpha_N"/>
</dbReference>
<name>A0A376EPW1_CHRCU</name>
<evidence type="ECO:0000313" key="7">
    <source>
        <dbReference type="EMBL" id="STD11929.1"/>
    </source>
</evidence>
<dbReference type="InterPro" id="IPR050708">
    <property type="entry name" value="T6SS_VgrG/RHS"/>
</dbReference>
<evidence type="ECO:0000313" key="8">
    <source>
        <dbReference type="Proteomes" id="UP000255224"/>
    </source>
</evidence>
<dbReference type="Gene3D" id="2.180.10.10">
    <property type="entry name" value="RHS repeat-associated core"/>
    <property type="match status" value="1"/>
</dbReference>
<dbReference type="OrthoDB" id="9765204at2"/>
<feature type="compositionally biased region" description="Basic and acidic residues" evidence="4">
    <location>
        <begin position="68"/>
        <end position="78"/>
    </location>
</feature>
<dbReference type="Proteomes" id="UP000255224">
    <property type="component" value="Unassembled WGS sequence"/>
</dbReference>
<dbReference type="NCBIfam" id="TIGR01643">
    <property type="entry name" value="YD_repeat_2x"/>
    <property type="match status" value="1"/>
</dbReference>
<dbReference type="PANTHER" id="PTHR32305:SF15">
    <property type="entry name" value="PROTEIN RHSA-RELATED"/>
    <property type="match status" value="1"/>
</dbReference>
<proteinExistence type="predicted"/>
<accession>A0A376EPW1</accession>